<protein>
    <submittedName>
        <fullName evidence="1">Uncharacterized protein</fullName>
    </submittedName>
</protein>
<dbReference type="SUPFAM" id="SSF50923">
    <property type="entry name" value="Hemopexin-like domain"/>
    <property type="match status" value="1"/>
</dbReference>
<dbReference type="InterPro" id="IPR036375">
    <property type="entry name" value="Hemopexin-like_dom_sf"/>
</dbReference>
<evidence type="ECO:0000313" key="1">
    <source>
        <dbReference type="EMBL" id="CAI8593745.1"/>
    </source>
</evidence>
<evidence type="ECO:0000313" key="2">
    <source>
        <dbReference type="Proteomes" id="UP001157006"/>
    </source>
</evidence>
<proteinExistence type="predicted"/>
<dbReference type="AlphaFoldDB" id="A0AAV0ZBG8"/>
<dbReference type="EMBL" id="OX451735">
    <property type="protein sequence ID" value="CAI8593745.1"/>
    <property type="molecule type" value="Genomic_DNA"/>
</dbReference>
<gene>
    <name evidence="1" type="ORF">VFH_I106920</name>
</gene>
<reference evidence="1 2" key="1">
    <citation type="submission" date="2023-01" db="EMBL/GenBank/DDBJ databases">
        <authorList>
            <person name="Kreplak J."/>
        </authorList>
    </citation>
    <scope>NUCLEOTIDE SEQUENCE [LARGE SCALE GENOMIC DNA]</scope>
</reference>
<sequence length="237" mass="26817">MPYCAAFRSSKHNECYVFAGEKFVVSDYAPGEKKTHVNGPIHISDGFPMLAKTVFEKGIDCAFDAKDNQAFIFHGNQCAIIKYAPDPADTILLLGPIPISGMFPCLKGTVFENGINAAIHHLHGKVIIFNGNKIGYLNYKAKYLSWVKNLLSCFPYWDGTVFTNGIIAAFNSHNKYEAYIFNGKYYARINYCPTNKNGGYLVNHKIRRIRNEWPALHGILLAKEEKKKEIQKKTNRK</sequence>
<name>A0AAV0ZBG8_VICFA</name>
<keyword evidence="2" id="KW-1185">Reference proteome</keyword>
<dbReference type="Proteomes" id="UP001157006">
    <property type="component" value="Chromosome 1S"/>
</dbReference>
<accession>A0AAV0ZBG8</accession>
<dbReference type="Gene3D" id="2.110.10.10">
    <property type="entry name" value="Hemopexin-like domain"/>
    <property type="match status" value="1"/>
</dbReference>
<organism evidence="1 2">
    <name type="scientific">Vicia faba</name>
    <name type="common">Broad bean</name>
    <name type="synonym">Faba vulgaris</name>
    <dbReference type="NCBI Taxonomy" id="3906"/>
    <lineage>
        <taxon>Eukaryota</taxon>
        <taxon>Viridiplantae</taxon>
        <taxon>Streptophyta</taxon>
        <taxon>Embryophyta</taxon>
        <taxon>Tracheophyta</taxon>
        <taxon>Spermatophyta</taxon>
        <taxon>Magnoliopsida</taxon>
        <taxon>eudicotyledons</taxon>
        <taxon>Gunneridae</taxon>
        <taxon>Pentapetalae</taxon>
        <taxon>rosids</taxon>
        <taxon>fabids</taxon>
        <taxon>Fabales</taxon>
        <taxon>Fabaceae</taxon>
        <taxon>Papilionoideae</taxon>
        <taxon>50 kb inversion clade</taxon>
        <taxon>NPAAA clade</taxon>
        <taxon>Hologalegina</taxon>
        <taxon>IRL clade</taxon>
        <taxon>Fabeae</taxon>
        <taxon>Vicia</taxon>
    </lineage>
</organism>